<keyword evidence="3" id="KW-1185">Reference proteome</keyword>
<dbReference type="EMBL" id="JBHSJB010000003">
    <property type="protein sequence ID" value="MFC5052473.1"/>
    <property type="molecule type" value="Genomic_DNA"/>
</dbReference>
<protein>
    <submittedName>
        <fullName evidence="2">Uncharacterized protein</fullName>
    </submittedName>
</protein>
<name>A0ABV9XSQ8_9PSEU</name>
<accession>A0ABV9XSQ8</accession>
<proteinExistence type="predicted"/>
<comment type="caution">
    <text evidence="2">The sequence shown here is derived from an EMBL/GenBank/DDBJ whole genome shotgun (WGS) entry which is preliminary data.</text>
</comment>
<sequence>MARVLRSGVASRPVGHRELSGRAPLGAVGQAGVEVVSPCLLHEAAQPVGVTCTTMRRAHSAQKRGGSMTPRRDAQAAWSVSSAGFPQ</sequence>
<evidence type="ECO:0000313" key="2">
    <source>
        <dbReference type="EMBL" id="MFC5052473.1"/>
    </source>
</evidence>
<feature type="region of interest" description="Disordered" evidence="1">
    <location>
        <begin position="59"/>
        <end position="87"/>
    </location>
</feature>
<evidence type="ECO:0000256" key="1">
    <source>
        <dbReference type="SAM" id="MobiDB-lite"/>
    </source>
</evidence>
<organism evidence="2 3">
    <name type="scientific">Saccharothrix xinjiangensis</name>
    <dbReference type="NCBI Taxonomy" id="204798"/>
    <lineage>
        <taxon>Bacteria</taxon>
        <taxon>Bacillati</taxon>
        <taxon>Actinomycetota</taxon>
        <taxon>Actinomycetes</taxon>
        <taxon>Pseudonocardiales</taxon>
        <taxon>Pseudonocardiaceae</taxon>
        <taxon>Saccharothrix</taxon>
    </lineage>
</organism>
<feature type="compositionally biased region" description="Polar residues" evidence="1">
    <location>
        <begin position="78"/>
        <end position="87"/>
    </location>
</feature>
<dbReference type="RefSeq" id="WP_380645654.1">
    <property type="nucleotide sequence ID" value="NZ_BAAAKE010000002.1"/>
</dbReference>
<evidence type="ECO:0000313" key="3">
    <source>
        <dbReference type="Proteomes" id="UP001595833"/>
    </source>
</evidence>
<gene>
    <name evidence="2" type="ORF">ACFPFM_01755</name>
</gene>
<reference evidence="3" key="1">
    <citation type="journal article" date="2019" name="Int. J. Syst. Evol. Microbiol.">
        <title>The Global Catalogue of Microorganisms (GCM) 10K type strain sequencing project: providing services to taxonomists for standard genome sequencing and annotation.</title>
        <authorList>
            <consortium name="The Broad Institute Genomics Platform"/>
            <consortium name="The Broad Institute Genome Sequencing Center for Infectious Disease"/>
            <person name="Wu L."/>
            <person name="Ma J."/>
        </authorList>
    </citation>
    <scope>NUCLEOTIDE SEQUENCE [LARGE SCALE GENOMIC DNA]</scope>
    <source>
        <strain evidence="3">KCTC 12848</strain>
    </source>
</reference>
<dbReference type="Proteomes" id="UP001595833">
    <property type="component" value="Unassembled WGS sequence"/>
</dbReference>
<feature type="region of interest" description="Disordered" evidence="1">
    <location>
        <begin position="1"/>
        <end position="20"/>
    </location>
</feature>